<comment type="subunit">
    <text evidence="9">Homohexamer.</text>
</comment>
<comment type="cofactor">
    <cofactor evidence="9">
        <name>Mg(2+)</name>
        <dbReference type="ChEBI" id="CHEBI:18420"/>
    </cofactor>
</comment>
<comment type="function">
    <text evidence="9">Reversibly transfers an adenylyl group from ATP to 4'-phosphopantetheine, yielding dephospho-CoA (dPCoA) and pyrophosphate.</text>
</comment>
<dbReference type="GO" id="GO:0005524">
    <property type="term" value="F:ATP binding"/>
    <property type="evidence" value="ECO:0007669"/>
    <property type="project" value="UniProtKB-KW"/>
</dbReference>
<dbReference type="GO" id="GO:0004595">
    <property type="term" value="F:pantetheine-phosphate adenylyltransferase activity"/>
    <property type="evidence" value="ECO:0007669"/>
    <property type="project" value="UniProtKB-UniRule"/>
</dbReference>
<evidence type="ECO:0000256" key="5">
    <source>
        <dbReference type="ARBA" id="ARBA00022840"/>
    </source>
</evidence>
<keyword evidence="1 9" id="KW-0963">Cytoplasm</keyword>
<organism evidence="11 12">
    <name type="scientific">Secundilactobacillus kimchicus JCM 15530</name>
    <dbReference type="NCBI Taxonomy" id="1302272"/>
    <lineage>
        <taxon>Bacteria</taxon>
        <taxon>Bacillati</taxon>
        <taxon>Bacillota</taxon>
        <taxon>Bacilli</taxon>
        <taxon>Lactobacillales</taxon>
        <taxon>Lactobacillaceae</taxon>
        <taxon>Secundilactobacillus</taxon>
    </lineage>
</organism>
<dbReference type="GO" id="GO:0015937">
    <property type="term" value="P:coenzyme A biosynthetic process"/>
    <property type="evidence" value="ECO:0007669"/>
    <property type="project" value="UniProtKB-UniRule"/>
</dbReference>
<dbReference type="Gene3D" id="3.40.50.620">
    <property type="entry name" value="HUPs"/>
    <property type="match status" value="1"/>
</dbReference>
<dbReference type="STRING" id="1302272.FC96_GL000428"/>
<comment type="pathway">
    <text evidence="9">Cofactor biosynthesis; coenzyme A biosynthesis; CoA from (R)-pantothenate: step 4/5.</text>
</comment>
<comment type="catalytic activity">
    <reaction evidence="8 9">
        <text>(R)-4'-phosphopantetheine + ATP + H(+) = 3'-dephospho-CoA + diphosphate</text>
        <dbReference type="Rhea" id="RHEA:19801"/>
        <dbReference type="ChEBI" id="CHEBI:15378"/>
        <dbReference type="ChEBI" id="CHEBI:30616"/>
        <dbReference type="ChEBI" id="CHEBI:33019"/>
        <dbReference type="ChEBI" id="CHEBI:57328"/>
        <dbReference type="ChEBI" id="CHEBI:61723"/>
        <dbReference type="EC" id="2.7.7.3"/>
    </reaction>
</comment>
<sequence length="160" mass="17501">MTVAVFPGSFDPLTVGHLDLIQRASRLFDKLIVTVGTNTAKKALFTSDEKVAMIEASVADLPNVTVRAENGLTVNFVKEVQATVIVRGIRNSKDYEYEAGIANMNRYLEHHIETVFLLADPKDTFISSSVLKEVLFFGGDISGLVPPAVHRALLAKRGDQ</sequence>
<dbReference type="InterPro" id="IPR004821">
    <property type="entry name" value="Cyt_trans-like"/>
</dbReference>
<dbReference type="UniPathway" id="UPA00241">
    <property type="reaction ID" value="UER00355"/>
</dbReference>
<evidence type="ECO:0000256" key="4">
    <source>
        <dbReference type="ARBA" id="ARBA00022741"/>
    </source>
</evidence>
<evidence type="ECO:0000256" key="8">
    <source>
        <dbReference type="ARBA" id="ARBA00029346"/>
    </source>
</evidence>
<dbReference type="OrthoDB" id="9806661at2"/>
<evidence type="ECO:0000256" key="3">
    <source>
        <dbReference type="ARBA" id="ARBA00022695"/>
    </source>
</evidence>
<dbReference type="EC" id="2.7.7.3" evidence="9"/>
<dbReference type="NCBIfam" id="TIGR01510">
    <property type="entry name" value="coaD_prev_kdtB"/>
    <property type="match status" value="1"/>
</dbReference>
<dbReference type="Pfam" id="PF01467">
    <property type="entry name" value="CTP_transf_like"/>
    <property type="match status" value="1"/>
</dbReference>
<gene>
    <name evidence="9" type="primary">coaD</name>
    <name evidence="11" type="ORF">FC96_GL000428</name>
</gene>
<proteinExistence type="inferred from homology"/>
<dbReference type="PATRIC" id="fig|1302272.5.peg.425"/>
<feature type="site" description="Transition state stabilizer" evidence="9">
    <location>
        <position position="17"/>
    </location>
</feature>
<keyword evidence="5 9" id="KW-0067">ATP-binding</keyword>
<keyword evidence="2 9" id="KW-0808">Transferase</keyword>
<feature type="binding site" evidence="9">
    <location>
        <begin position="9"/>
        <end position="10"/>
    </location>
    <ligand>
        <name>ATP</name>
        <dbReference type="ChEBI" id="CHEBI:30616"/>
    </ligand>
</feature>
<protein>
    <recommendedName>
        <fullName evidence="9">Phosphopantetheine adenylyltransferase</fullName>
        <ecNumber evidence="9">2.7.7.3</ecNumber>
    </recommendedName>
    <alternativeName>
        <fullName evidence="9">Dephospho-CoA pyrophosphorylase</fullName>
    </alternativeName>
    <alternativeName>
        <fullName evidence="9">Pantetheine-phosphate adenylyltransferase</fullName>
        <shortName evidence="9">PPAT</shortName>
    </alternativeName>
</protein>
<feature type="binding site" evidence="9">
    <location>
        <begin position="88"/>
        <end position="90"/>
    </location>
    <ligand>
        <name>ATP</name>
        <dbReference type="ChEBI" id="CHEBI:30616"/>
    </ligand>
</feature>
<comment type="subcellular location">
    <subcellularLocation>
        <location evidence="9">Cytoplasm</location>
    </subcellularLocation>
</comment>
<feature type="binding site" evidence="9">
    <location>
        <position position="17"/>
    </location>
    <ligand>
        <name>ATP</name>
        <dbReference type="ChEBI" id="CHEBI:30616"/>
    </ligand>
</feature>
<reference evidence="11 12" key="1">
    <citation type="journal article" date="2015" name="Genome Announc.">
        <title>Expanding the biotechnology potential of lactobacilli through comparative genomics of 213 strains and associated genera.</title>
        <authorList>
            <person name="Sun Z."/>
            <person name="Harris H.M."/>
            <person name="McCann A."/>
            <person name="Guo C."/>
            <person name="Argimon S."/>
            <person name="Zhang W."/>
            <person name="Yang X."/>
            <person name="Jeffery I.B."/>
            <person name="Cooney J.C."/>
            <person name="Kagawa T.F."/>
            <person name="Liu W."/>
            <person name="Song Y."/>
            <person name="Salvetti E."/>
            <person name="Wrobel A."/>
            <person name="Rasinkangas P."/>
            <person name="Parkhill J."/>
            <person name="Rea M.C."/>
            <person name="O'Sullivan O."/>
            <person name="Ritari J."/>
            <person name="Douillard F.P."/>
            <person name="Paul Ross R."/>
            <person name="Yang R."/>
            <person name="Briner A.E."/>
            <person name="Felis G.E."/>
            <person name="de Vos W.M."/>
            <person name="Barrangou R."/>
            <person name="Klaenhammer T.R."/>
            <person name="Caufield P.W."/>
            <person name="Cui Y."/>
            <person name="Zhang H."/>
            <person name="O'Toole P.W."/>
        </authorList>
    </citation>
    <scope>NUCLEOTIDE SEQUENCE [LARGE SCALE GENOMIC DNA]</scope>
    <source>
        <strain evidence="11 12">JCM 15530</strain>
    </source>
</reference>
<evidence type="ECO:0000313" key="12">
    <source>
        <dbReference type="Proteomes" id="UP000050911"/>
    </source>
</evidence>
<evidence type="ECO:0000256" key="2">
    <source>
        <dbReference type="ARBA" id="ARBA00022679"/>
    </source>
</evidence>
<feature type="binding site" evidence="9">
    <location>
        <position position="9"/>
    </location>
    <ligand>
        <name>substrate</name>
    </ligand>
</feature>
<dbReference type="EMBL" id="AZCX01000001">
    <property type="protein sequence ID" value="KRK49497.1"/>
    <property type="molecule type" value="Genomic_DNA"/>
</dbReference>
<feature type="binding site" evidence="9">
    <location>
        <position position="98"/>
    </location>
    <ligand>
        <name>ATP</name>
        <dbReference type="ChEBI" id="CHEBI:30616"/>
    </ligand>
</feature>
<evidence type="ECO:0000256" key="7">
    <source>
        <dbReference type="ARBA" id="ARBA00022993"/>
    </source>
</evidence>
<keyword evidence="12" id="KW-1185">Reference proteome</keyword>
<dbReference type="NCBIfam" id="TIGR00125">
    <property type="entry name" value="cyt_tran_rel"/>
    <property type="match status" value="1"/>
</dbReference>
<dbReference type="SUPFAM" id="SSF52374">
    <property type="entry name" value="Nucleotidylyl transferase"/>
    <property type="match status" value="1"/>
</dbReference>
<name>A0A0R1HVH1_9LACO</name>
<feature type="binding site" evidence="9">
    <location>
        <position position="41"/>
    </location>
    <ligand>
        <name>substrate</name>
    </ligand>
</feature>
<keyword evidence="6 9" id="KW-0460">Magnesium</keyword>
<dbReference type="InterPro" id="IPR001980">
    <property type="entry name" value="PPAT"/>
</dbReference>
<evidence type="ECO:0000256" key="1">
    <source>
        <dbReference type="ARBA" id="ARBA00022490"/>
    </source>
</evidence>
<dbReference type="Proteomes" id="UP000050911">
    <property type="component" value="Unassembled WGS sequence"/>
</dbReference>
<evidence type="ECO:0000313" key="11">
    <source>
        <dbReference type="EMBL" id="KRK49497.1"/>
    </source>
</evidence>
<evidence type="ECO:0000256" key="9">
    <source>
        <dbReference type="HAMAP-Rule" id="MF_00151"/>
    </source>
</evidence>
<feature type="binding site" evidence="9">
    <location>
        <begin position="123"/>
        <end position="129"/>
    </location>
    <ligand>
        <name>ATP</name>
        <dbReference type="ChEBI" id="CHEBI:30616"/>
    </ligand>
</feature>
<dbReference type="HAMAP" id="MF_00151">
    <property type="entry name" value="PPAT_bact"/>
    <property type="match status" value="1"/>
</dbReference>
<comment type="similarity">
    <text evidence="9">Belongs to the bacterial CoaD family.</text>
</comment>
<feature type="binding site" evidence="9">
    <location>
        <position position="73"/>
    </location>
    <ligand>
        <name>substrate</name>
    </ligand>
</feature>
<keyword evidence="7 9" id="KW-0173">Coenzyme A biosynthesis</keyword>
<dbReference type="RefSeq" id="WP_056941819.1">
    <property type="nucleotide sequence ID" value="NZ_AZCX01000001.1"/>
</dbReference>
<feature type="binding site" evidence="9">
    <location>
        <position position="87"/>
    </location>
    <ligand>
        <name>substrate</name>
    </ligand>
</feature>
<dbReference type="PANTHER" id="PTHR21342">
    <property type="entry name" value="PHOSPHOPANTETHEINE ADENYLYLTRANSFERASE"/>
    <property type="match status" value="1"/>
</dbReference>
<dbReference type="CDD" id="cd02163">
    <property type="entry name" value="PPAT"/>
    <property type="match status" value="1"/>
</dbReference>
<evidence type="ECO:0000256" key="6">
    <source>
        <dbReference type="ARBA" id="ARBA00022842"/>
    </source>
</evidence>
<feature type="domain" description="Cytidyltransferase-like" evidence="10">
    <location>
        <begin position="5"/>
        <end position="133"/>
    </location>
</feature>
<comment type="caution">
    <text evidence="11">The sequence shown here is derived from an EMBL/GenBank/DDBJ whole genome shotgun (WGS) entry which is preliminary data.</text>
</comment>
<dbReference type="InterPro" id="IPR014729">
    <property type="entry name" value="Rossmann-like_a/b/a_fold"/>
</dbReference>
<dbReference type="PANTHER" id="PTHR21342:SF1">
    <property type="entry name" value="PHOSPHOPANTETHEINE ADENYLYLTRANSFERASE"/>
    <property type="match status" value="1"/>
</dbReference>
<accession>A0A0R1HVH1</accession>
<dbReference type="GO" id="GO:0005737">
    <property type="term" value="C:cytoplasm"/>
    <property type="evidence" value="ECO:0007669"/>
    <property type="project" value="UniProtKB-SubCell"/>
</dbReference>
<evidence type="ECO:0000259" key="10">
    <source>
        <dbReference type="Pfam" id="PF01467"/>
    </source>
</evidence>
<dbReference type="AlphaFoldDB" id="A0A0R1HVH1"/>
<keyword evidence="3 9" id="KW-0548">Nucleotidyltransferase</keyword>
<keyword evidence="4 9" id="KW-0547">Nucleotide-binding</keyword>
<dbReference type="PRINTS" id="PR01020">
    <property type="entry name" value="LPSBIOSNTHSS"/>
</dbReference>